<proteinExistence type="predicted"/>
<dbReference type="AlphaFoldDB" id="A0A317DJT8"/>
<name>A0A317DJT8_9ACTN</name>
<comment type="caution">
    <text evidence="2">The sequence shown here is derived from an EMBL/GenBank/DDBJ whole genome shotgun (WGS) entry which is preliminary data.</text>
</comment>
<reference evidence="1 4" key="2">
    <citation type="submission" date="2023-12" db="EMBL/GenBank/DDBJ databases">
        <title>Micromonospora sp. nov., isolated from Atacama Desert.</title>
        <authorList>
            <person name="Carro L."/>
            <person name="Golinska P."/>
            <person name="Klenk H.-P."/>
            <person name="Goodfellow M."/>
        </authorList>
    </citation>
    <scope>NUCLEOTIDE SEQUENCE [LARGE SCALE GENOMIC DNA]</scope>
    <source>
        <strain evidence="1 4">4G53</strain>
    </source>
</reference>
<evidence type="ECO:0000313" key="3">
    <source>
        <dbReference type="Proteomes" id="UP000246050"/>
    </source>
</evidence>
<evidence type="ECO:0000313" key="2">
    <source>
        <dbReference type="EMBL" id="PWR15029.1"/>
    </source>
</evidence>
<gene>
    <name evidence="2" type="ORF">DKT69_13215</name>
    <name evidence="1" type="ORF">U2F25_20890</name>
</gene>
<organism evidence="2 3">
    <name type="scientific">Micromonospora sicca</name>
    <dbReference type="NCBI Taxonomy" id="2202420"/>
    <lineage>
        <taxon>Bacteria</taxon>
        <taxon>Bacillati</taxon>
        <taxon>Actinomycetota</taxon>
        <taxon>Actinomycetes</taxon>
        <taxon>Micromonosporales</taxon>
        <taxon>Micromonosporaceae</taxon>
        <taxon>Micromonospora</taxon>
    </lineage>
</organism>
<dbReference type="RefSeq" id="WP_109801868.1">
    <property type="nucleotide sequence ID" value="NZ_JAXOTQ010000026.1"/>
</dbReference>
<evidence type="ECO:0000313" key="1">
    <source>
        <dbReference type="EMBL" id="MDZ5491886.1"/>
    </source>
</evidence>
<keyword evidence="4" id="KW-1185">Reference proteome</keyword>
<dbReference type="Proteomes" id="UP000246050">
    <property type="component" value="Unassembled WGS sequence"/>
</dbReference>
<evidence type="ECO:0000313" key="4">
    <source>
        <dbReference type="Proteomes" id="UP001290101"/>
    </source>
</evidence>
<reference evidence="2 3" key="1">
    <citation type="submission" date="2018-05" db="EMBL/GenBank/DDBJ databases">
        <title>Micromonosporas from Atacama Desert.</title>
        <authorList>
            <person name="Carro L."/>
            <person name="Golinska P."/>
            <person name="Klenk H.-P."/>
            <person name="Goodfellow M."/>
        </authorList>
    </citation>
    <scope>NUCLEOTIDE SEQUENCE [LARGE SCALE GENOMIC DNA]</scope>
    <source>
        <strain evidence="2 3">4G51</strain>
    </source>
</reference>
<dbReference type="EMBL" id="QGKS01000202">
    <property type="protein sequence ID" value="PWR15029.1"/>
    <property type="molecule type" value="Genomic_DNA"/>
</dbReference>
<accession>A0A317DJT8</accession>
<sequence length="91" mass="9859">MSEPHVTLDPRGLDAVQQKLRGPLEDQLTSALQAATERVRSSYAGEPVEEVCRRLLDETRAGLHPDIAAGFNPDMDEFCRVAVAIVRGGAS</sequence>
<protein>
    <submittedName>
        <fullName evidence="2">Uncharacterized protein</fullName>
    </submittedName>
</protein>
<dbReference type="OrthoDB" id="3395440at2"/>
<dbReference type="Proteomes" id="UP001290101">
    <property type="component" value="Unassembled WGS sequence"/>
</dbReference>
<dbReference type="EMBL" id="JAXOTQ010000026">
    <property type="protein sequence ID" value="MDZ5491886.1"/>
    <property type="molecule type" value="Genomic_DNA"/>
</dbReference>